<organism evidence="1 2">
    <name type="scientific">Litchfieldella qijiaojingensis</name>
    <dbReference type="NCBI Taxonomy" id="980347"/>
    <lineage>
        <taxon>Bacteria</taxon>
        <taxon>Pseudomonadati</taxon>
        <taxon>Pseudomonadota</taxon>
        <taxon>Gammaproteobacteria</taxon>
        <taxon>Oceanospirillales</taxon>
        <taxon>Halomonadaceae</taxon>
        <taxon>Litchfieldella</taxon>
    </lineage>
</organism>
<dbReference type="SUPFAM" id="SSF51126">
    <property type="entry name" value="Pectin lyase-like"/>
    <property type="match status" value="1"/>
</dbReference>
<name>A0ABQ2YD61_9GAMM</name>
<reference evidence="2" key="1">
    <citation type="journal article" date="2019" name="Int. J. Syst. Evol. Microbiol.">
        <title>The Global Catalogue of Microorganisms (GCM) 10K type strain sequencing project: providing services to taxonomists for standard genome sequencing and annotation.</title>
        <authorList>
            <consortium name="The Broad Institute Genomics Platform"/>
            <consortium name="The Broad Institute Genome Sequencing Center for Infectious Disease"/>
            <person name="Wu L."/>
            <person name="Ma J."/>
        </authorList>
    </citation>
    <scope>NUCLEOTIDE SEQUENCE [LARGE SCALE GENOMIC DNA]</scope>
    <source>
        <strain evidence="2">KCTC 22228</strain>
    </source>
</reference>
<proteinExistence type="predicted"/>
<evidence type="ECO:0000313" key="1">
    <source>
        <dbReference type="EMBL" id="GGX79731.1"/>
    </source>
</evidence>
<evidence type="ECO:0000313" key="2">
    <source>
        <dbReference type="Proteomes" id="UP000653056"/>
    </source>
</evidence>
<dbReference type="InterPro" id="IPR011050">
    <property type="entry name" value="Pectin_lyase_fold/virulence"/>
</dbReference>
<sequence length="1172" mass="126478">MKGDFSQLNFQPVDNFTGVWHQQGRVLLDQDWNAETEIARHLRELLGQDVIGPDLVGIPAAEPDSWRVVSAESDGSGVEVTVEPGRGWIDGLHLYIPGEMPLVLPTTWFGPPIDDPQPDAASIAAGERDAVILEAWEEAFSAFQDPQCLLEPALGGPDTTERSILHYRLRLLRLRDGEDCGNLERLLDDPDQQGHLTVTPAPTLAIGGDCPVQAGGGYSGFEHYLFRIEVASPTTDGEARFKYSRFNGGLVGRGTFDNALDQISVLANDQMIDHCGLDDFFLEVLAPHDSGTYWEVVMEADASSVGDGVLSLTNIVGAWPGAASDEAFFRLWDGTRLIQTFATGAPVDFELGLRLTFDPPTADNANYRPGDYWTFPLRTAGTDFDPAVWPADAPPHGVTYHRAPLAILNWNAGPVVTLDGPPDIHDCRRVFQPLTRIQTCCTYKVGDGLHSFGDFATIQDAVDHLPPSGGEICVLPGTYEESVVIDKDNVRIHGCGPRSRVVGRPATDDVGTPEPVFLAEGRRNVRIDSLGVEAAPRGIGITIESDEQGVECRGIRLLGLEVHAGADSAIKIAGANEVVVRDCLLLADDVASGWAPLFLLGDDVLVEHNRIQVIPRRIASDSLTAAPVAAPPPTPASIQVEAGRGGIHIAGTCERIQVIDNDIFGGIGHGITLGSVETVDEDGNVGPGLIGWIVNVQDPCDPCAPGSVYLPPGGDPDTGVTYQSAGALYDIRIERNRIHGMGLCGIGVVAFFNLDEADEFISVHGLDILGNELRDNLWRDLQALPQEAQGYMGYGAIGLADVEALRIHDNVIEDNGPDHLQPVCGIFVLHVEGLDIGRNRVRNNGQQTEEDAEEAFSGRRGGIVVPYALPGIDALDVGREFRPRQNGVPAARIHDNIVSQPLGQALALGGLGPMSVQGNQLTSQALVPRSGDPSFWATTVLIVNYGLSNEFYLQTMLFRGATADPVDAGDLPSGGDGFIPAPTRGLDDQGIGRYLANGNVLFADNQLFLDLSEVDVDFAISQAAIVSLDDVAVQNNQFDCDFRVDILFTNLLTVGMTVRVQDNRFKETLMIALFSSVALGLVFNNTSDNQATHCFLNLESPLAALPFLTPSIREHDNQVLFNAFSFLTFWCEALSNWRRILVPNQDLSATNSAQVNTSVGIDNGLNMLWRDQ</sequence>
<dbReference type="SMART" id="SM00710">
    <property type="entry name" value="PbH1"/>
    <property type="match status" value="7"/>
</dbReference>
<dbReference type="Pfam" id="PF20129">
    <property type="entry name" value="DUF6519"/>
    <property type="match status" value="1"/>
</dbReference>
<dbReference type="RefSeq" id="WP_189465596.1">
    <property type="nucleotide sequence ID" value="NZ_BMXS01000001.1"/>
</dbReference>
<dbReference type="Proteomes" id="UP000653056">
    <property type="component" value="Unassembled WGS sequence"/>
</dbReference>
<dbReference type="InterPro" id="IPR012334">
    <property type="entry name" value="Pectin_lyas_fold"/>
</dbReference>
<gene>
    <name evidence="1" type="ORF">GCM10007160_03900</name>
</gene>
<protein>
    <recommendedName>
        <fullName evidence="3">Right handed beta helix domain-containing protein</fullName>
    </recommendedName>
</protein>
<dbReference type="EMBL" id="BMXS01000001">
    <property type="protein sequence ID" value="GGX79731.1"/>
    <property type="molecule type" value="Genomic_DNA"/>
</dbReference>
<dbReference type="InterPro" id="IPR045392">
    <property type="entry name" value="DUF6519"/>
</dbReference>
<evidence type="ECO:0008006" key="3">
    <source>
        <dbReference type="Google" id="ProtNLM"/>
    </source>
</evidence>
<dbReference type="InterPro" id="IPR006626">
    <property type="entry name" value="PbH1"/>
</dbReference>
<keyword evidence="2" id="KW-1185">Reference proteome</keyword>
<accession>A0ABQ2YD61</accession>
<comment type="caution">
    <text evidence="1">The sequence shown here is derived from an EMBL/GenBank/DDBJ whole genome shotgun (WGS) entry which is preliminary data.</text>
</comment>
<dbReference type="Gene3D" id="2.160.20.10">
    <property type="entry name" value="Single-stranded right-handed beta-helix, Pectin lyase-like"/>
    <property type="match status" value="1"/>
</dbReference>